<gene>
    <name evidence="2" type="ORF">SDC9_117054</name>
</gene>
<dbReference type="AlphaFoldDB" id="A0A645BXQ6"/>
<sequence>MARKYTKIEILSEEVFRRKEVGETNREIAESYGLTKDQIKQLVKRQNRKARLIAKGYVPRSKGRPQKNAPDEETRRNKELAELRMQVELLQNFLSEAGRK</sequence>
<evidence type="ECO:0000256" key="1">
    <source>
        <dbReference type="SAM" id="MobiDB-lite"/>
    </source>
</evidence>
<evidence type="ECO:0000313" key="2">
    <source>
        <dbReference type="EMBL" id="MPM70102.1"/>
    </source>
</evidence>
<feature type="compositionally biased region" description="Basic and acidic residues" evidence="1">
    <location>
        <begin position="69"/>
        <end position="78"/>
    </location>
</feature>
<name>A0A645BXQ6_9ZZZZ</name>
<protein>
    <submittedName>
        <fullName evidence="2">Uncharacterized protein</fullName>
    </submittedName>
</protein>
<dbReference type="EMBL" id="VSSQ01023273">
    <property type="protein sequence ID" value="MPM70102.1"/>
    <property type="molecule type" value="Genomic_DNA"/>
</dbReference>
<proteinExistence type="predicted"/>
<organism evidence="2">
    <name type="scientific">bioreactor metagenome</name>
    <dbReference type="NCBI Taxonomy" id="1076179"/>
    <lineage>
        <taxon>unclassified sequences</taxon>
        <taxon>metagenomes</taxon>
        <taxon>ecological metagenomes</taxon>
    </lineage>
</organism>
<reference evidence="2" key="1">
    <citation type="submission" date="2019-08" db="EMBL/GenBank/DDBJ databases">
        <authorList>
            <person name="Kucharzyk K."/>
            <person name="Murdoch R.W."/>
            <person name="Higgins S."/>
            <person name="Loffler F."/>
        </authorList>
    </citation>
    <scope>NUCLEOTIDE SEQUENCE</scope>
</reference>
<feature type="region of interest" description="Disordered" evidence="1">
    <location>
        <begin position="57"/>
        <end position="78"/>
    </location>
</feature>
<comment type="caution">
    <text evidence="2">The sequence shown here is derived from an EMBL/GenBank/DDBJ whole genome shotgun (WGS) entry which is preliminary data.</text>
</comment>
<accession>A0A645BXQ6</accession>